<proteinExistence type="predicted"/>
<evidence type="ECO:0000256" key="1">
    <source>
        <dbReference type="SAM" id="SignalP"/>
    </source>
</evidence>
<organism evidence="2 3">
    <name type="scientific">Petrolisthes cinctipes</name>
    <name type="common">Flat porcelain crab</name>
    <dbReference type="NCBI Taxonomy" id="88211"/>
    <lineage>
        <taxon>Eukaryota</taxon>
        <taxon>Metazoa</taxon>
        <taxon>Ecdysozoa</taxon>
        <taxon>Arthropoda</taxon>
        <taxon>Crustacea</taxon>
        <taxon>Multicrustacea</taxon>
        <taxon>Malacostraca</taxon>
        <taxon>Eumalacostraca</taxon>
        <taxon>Eucarida</taxon>
        <taxon>Decapoda</taxon>
        <taxon>Pleocyemata</taxon>
        <taxon>Anomura</taxon>
        <taxon>Galatheoidea</taxon>
        <taxon>Porcellanidae</taxon>
        <taxon>Petrolisthes</taxon>
    </lineage>
</organism>
<dbReference type="EMBL" id="JAWQEG010004952">
    <property type="protein sequence ID" value="KAK3859694.1"/>
    <property type="molecule type" value="Genomic_DNA"/>
</dbReference>
<evidence type="ECO:0000313" key="2">
    <source>
        <dbReference type="EMBL" id="KAK3859694.1"/>
    </source>
</evidence>
<feature type="signal peptide" evidence="1">
    <location>
        <begin position="1"/>
        <end position="27"/>
    </location>
</feature>
<protein>
    <recommendedName>
        <fullName evidence="4">Secreted protein</fullName>
    </recommendedName>
</protein>
<sequence>MSHSRSCVTLLVFCAGNLVTLRSFGHALVVWSRSGRLVTLQSFGHVPVVWSRSGRLVTLRSFGHVPIDQRTAITEEGPSPGCPVMATKRMTP</sequence>
<evidence type="ECO:0008006" key="4">
    <source>
        <dbReference type="Google" id="ProtNLM"/>
    </source>
</evidence>
<keyword evidence="3" id="KW-1185">Reference proteome</keyword>
<gene>
    <name evidence="2" type="ORF">Pcinc_034213</name>
</gene>
<accession>A0AAE1EQP9</accession>
<evidence type="ECO:0000313" key="3">
    <source>
        <dbReference type="Proteomes" id="UP001286313"/>
    </source>
</evidence>
<comment type="caution">
    <text evidence="2">The sequence shown here is derived from an EMBL/GenBank/DDBJ whole genome shotgun (WGS) entry which is preliminary data.</text>
</comment>
<dbReference type="AlphaFoldDB" id="A0AAE1EQP9"/>
<reference evidence="2" key="1">
    <citation type="submission" date="2023-10" db="EMBL/GenBank/DDBJ databases">
        <title>Genome assemblies of two species of porcelain crab, Petrolisthes cinctipes and Petrolisthes manimaculis (Anomura: Porcellanidae).</title>
        <authorList>
            <person name="Angst P."/>
        </authorList>
    </citation>
    <scope>NUCLEOTIDE SEQUENCE</scope>
    <source>
        <strain evidence="2">PB745_01</strain>
        <tissue evidence="2">Gill</tissue>
    </source>
</reference>
<keyword evidence="1" id="KW-0732">Signal</keyword>
<name>A0AAE1EQP9_PETCI</name>
<feature type="chain" id="PRO_5041968663" description="Secreted protein" evidence="1">
    <location>
        <begin position="28"/>
        <end position="92"/>
    </location>
</feature>
<dbReference type="Proteomes" id="UP001286313">
    <property type="component" value="Unassembled WGS sequence"/>
</dbReference>